<evidence type="ECO:0000256" key="5">
    <source>
        <dbReference type="SAM" id="SignalP"/>
    </source>
</evidence>
<dbReference type="SUPFAM" id="SSF52833">
    <property type="entry name" value="Thioredoxin-like"/>
    <property type="match status" value="1"/>
</dbReference>
<evidence type="ECO:0000313" key="7">
    <source>
        <dbReference type="EMBL" id="RHM43226.1"/>
    </source>
</evidence>
<feature type="signal peptide" evidence="5">
    <location>
        <begin position="1"/>
        <end position="19"/>
    </location>
</feature>
<dbReference type="InterPro" id="IPR036249">
    <property type="entry name" value="Thioredoxin-like_sf"/>
</dbReference>
<accession>A0A415QII4</accession>
<dbReference type="Gene3D" id="3.40.30.10">
    <property type="entry name" value="Glutaredoxin"/>
    <property type="match status" value="1"/>
</dbReference>
<gene>
    <name evidence="7" type="ORF">DWZ68_09115</name>
</gene>
<evidence type="ECO:0000256" key="1">
    <source>
        <dbReference type="ARBA" id="ARBA00022448"/>
    </source>
</evidence>
<feature type="domain" description="Thioredoxin" evidence="6">
    <location>
        <begin position="17"/>
        <end position="164"/>
    </location>
</feature>
<evidence type="ECO:0000256" key="4">
    <source>
        <dbReference type="ARBA" id="ARBA00023284"/>
    </source>
</evidence>
<dbReference type="Pfam" id="PF00085">
    <property type="entry name" value="Thioredoxin"/>
    <property type="match status" value="1"/>
</dbReference>
<dbReference type="InterPro" id="IPR017937">
    <property type="entry name" value="Thioredoxin_CS"/>
</dbReference>
<protein>
    <submittedName>
        <fullName evidence="7">Thioredoxin</fullName>
    </submittedName>
</protein>
<proteinExistence type="predicted"/>
<dbReference type="PROSITE" id="PS51352">
    <property type="entry name" value="THIOREDOXIN_2"/>
    <property type="match status" value="1"/>
</dbReference>
<name>A0A415QII4_9BACT</name>
<dbReference type="Proteomes" id="UP000286038">
    <property type="component" value="Unassembled WGS sequence"/>
</dbReference>
<evidence type="ECO:0000256" key="2">
    <source>
        <dbReference type="ARBA" id="ARBA00022982"/>
    </source>
</evidence>
<feature type="chain" id="PRO_5019523721" evidence="5">
    <location>
        <begin position="20"/>
        <end position="365"/>
    </location>
</feature>
<dbReference type="GO" id="GO:0015035">
    <property type="term" value="F:protein-disulfide reductase activity"/>
    <property type="evidence" value="ECO:0007669"/>
    <property type="project" value="TreeGrafter"/>
</dbReference>
<organism evidence="7 8">
    <name type="scientific">Butyricimonas virosa</name>
    <dbReference type="NCBI Taxonomy" id="544645"/>
    <lineage>
        <taxon>Bacteria</taxon>
        <taxon>Pseudomonadati</taxon>
        <taxon>Bacteroidota</taxon>
        <taxon>Bacteroidia</taxon>
        <taxon>Bacteroidales</taxon>
        <taxon>Odoribacteraceae</taxon>
        <taxon>Butyricimonas</taxon>
    </lineage>
</organism>
<evidence type="ECO:0000259" key="6">
    <source>
        <dbReference type="PROSITE" id="PS51352"/>
    </source>
</evidence>
<dbReference type="AlphaFoldDB" id="A0A415QII4"/>
<comment type="caution">
    <text evidence="7">The sequence shown here is derived from an EMBL/GenBank/DDBJ whole genome shotgun (WGS) entry which is preliminary data.</text>
</comment>
<keyword evidence="3" id="KW-1015">Disulfide bond</keyword>
<dbReference type="CDD" id="cd02947">
    <property type="entry name" value="TRX_family"/>
    <property type="match status" value="1"/>
</dbReference>
<dbReference type="PANTHER" id="PTHR45663">
    <property type="entry name" value="GEO12009P1"/>
    <property type="match status" value="1"/>
</dbReference>
<dbReference type="EMBL" id="QRPV01000009">
    <property type="protein sequence ID" value="RHM43226.1"/>
    <property type="molecule type" value="Genomic_DNA"/>
</dbReference>
<evidence type="ECO:0000313" key="8">
    <source>
        <dbReference type="Proteomes" id="UP000286038"/>
    </source>
</evidence>
<keyword evidence="5" id="KW-0732">Signal</keyword>
<keyword evidence="4" id="KW-0676">Redox-active center</keyword>
<keyword evidence="2" id="KW-0249">Electron transport</keyword>
<keyword evidence="1" id="KW-0813">Transport</keyword>
<dbReference type="PROSITE" id="PS00194">
    <property type="entry name" value="THIOREDOXIN_1"/>
    <property type="match status" value="1"/>
</dbReference>
<dbReference type="PANTHER" id="PTHR45663:SF11">
    <property type="entry name" value="GEO12009P1"/>
    <property type="match status" value="1"/>
</dbReference>
<sequence>MKKIILLLSCIFVMTSMSAQTSFQELTLEKALEQAKVENKYVFIDCYTSWCGPCKMMAEKILPLKEVGEYMNGKFVCVKFNMEKGEGRAIQQKYRVSAYPTFLILDTDGSLLYAVVGGTATGEEFLEKVKIAFDDNSVGKLAAEYNRGNRNMDFLLKYIKALVKSCDLEKAQKIAQDVVVALDDVEKCSEPYWFIYANRDLSPVGSGNMVYLLKHMEQFRKGVGRKEVDSVVADLFAVQLEDILRGRNKIATLADVEAAEKMLDSYKLIGQDYLYEYIALIKAVKTENTDETLRLCKGIFPKLSDQKIAYLYFSPLTMLQYKWNNKQKKELVALTKQLIDQVEMSQLKHSLKNFADTGIPHLGAK</sequence>
<dbReference type="GO" id="GO:0005737">
    <property type="term" value="C:cytoplasm"/>
    <property type="evidence" value="ECO:0007669"/>
    <property type="project" value="TreeGrafter"/>
</dbReference>
<reference evidence="7 8" key="1">
    <citation type="submission" date="2018-08" db="EMBL/GenBank/DDBJ databases">
        <title>A genome reference for cultivated species of the human gut microbiota.</title>
        <authorList>
            <person name="Zou Y."/>
            <person name="Xue W."/>
            <person name="Luo G."/>
        </authorList>
    </citation>
    <scope>NUCLEOTIDE SEQUENCE [LARGE SCALE GENOMIC DNA]</scope>
    <source>
        <strain evidence="7 8">AF34-33</strain>
    </source>
</reference>
<evidence type="ECO:0000256" key="3">
    <source>
        <dbReference type="ARBA" id="ARBA00023157"/>
    </source>
</evidence>
<dbReference type="InterPro" id="IPR013766">
    <property type="entry name" value="Thioredoxin_domain"/>
</dbReference>
<dbReference type="RefSeq" id="WP_118449850.1">
    <property type="nucleotide sequence ID" value="NZ_CABJDM010000009.1"/>
</dbReference>